<dbReference type="InterPro" id="IPR002347">
    <property type="entry name" value="SDR_fam"/>
</dbReference>
<dbReference type="NCBIfam" id="NF005559">
    <property type="entry name" value="PRK07231.1"/>
    <property type="match status" value="1"/>
</dbReference>
<feature type="binding site" evidence="7">
    <location>
        <begin position="24"/>
        <end position="27"/>
    </location>
    <ligand>
        <name>NADP(+)</name>
        <dbReference type="ChEBI" id="CHEBI:58349"/>
    </ligand>
</feature>
<dbReference type="FunFam" id="3.40.50.720:FF:000115">
    <property type="entry name" value="3-oxoacyl-[acyl-carrier-protein] reductase FabG"/>
    <property type="match status" value="1"/>
</dbReference>
<comment type="pathway">
    <text evidence="8">Lipid metabolism; fatty acid biosynthesis.</text>
</comment>
<dbReference type="CDD" id="cd05333">
    <property type="entry name" value="BKR_SDR_c"/>
    <property type="match status" value="1"/>
</dbReference>
<dbReference type="InterPro" id="IPR011284">
    <property type="entry name" value="3oxo_ACP_reduc"/>
</dbReference>
<dbReference type="UniPathway" id="UPA00094"/>
<evidence type="ECO:0000256" key="1">
    <source>
        <dbReference type="ARBA" id="ARBA00002607"/>
    </source>
</evidence>
<keyword evidence="4 8" id="KW-0560">Oxidoreductase</keyword>
<evidence type="ECO:0000256" key="8">
    <source>
        <dbReference type="RuleBase" id="RU366074"/>
    </source>
</evidence>
<keyword evidence="8" id="KW-0275">Fatty acid biosynthesis</keyword>
<dbReference type="PROSITE" id="PS00061">
    <property type="entry name" value="ADH_SHORT"/>
    <property type="match status" value="1"/>
</dbReference>
<comment type="function">
    <text evidence="1 8">Catalyzes the NADPH-dependent reduction of beta-ketoacyl-ACP substrates to beta-hydroxyacyl-ACP products, the first reductive step in the elongation cycle of fatty acid biosynthesis.</text>
</comment>
<evidence type="ECO:0000259" key="9">
    <source>
        <dbReference type="SMART" id="SM00822"/>
    </source>
</evidence>
<dbReference type="NCBIfam" id="TIGR01830">
    <property type="entry name" value="3oxo_ACP_reduc"/>
    <property type="match status" value="1"/>
</dbReference>
<evidence type="ECO:0000256" key="5">
    <source>
        <dbReference type="ARBA" id="ARBA00048508"/>
    </source>
</evidence>
<dbReference type="SMART" id="SM00822">
    <property type="entry name" value="PKS_KR"/>
    <property type="match status" value="1"/>
</dbReference>
<dbReference type="Gene3D" id="3.40.50.720">
    <property type="entry name" value="NAD(P)-binding Rossmann-like Domain"/>
    <property type="match status" value="1"/>
</dbReference>
<dbReference type="STRING" id="742726.HMPREF9448_01905"/>
<dbReference type="GO" id="GO:0004316">
    <property type="term" value="F:3-oxoacyl-[acyl-carrier-protein] reductase (NADPH) activity"/>
    <property type="evidence" value="ECO:0007669"/>
    <property type="project" value="UniProtKB-UniRule"/>
</dbReference>
<dbReference type="PATRIC" id="fig|742726.3.peg.2000"/>
<name>K0WVG9_9BACT</name>
<dbReference type="Pfam" id="PF13561">
    <property type="entry name" value="adh_short_C2"/>
    <property type="match status" value="1"/>
</dbReference>
<evidence type="ECO:0000256" key="4">
    <source>
        <dbReference type="ARBA" id="ARBA00023002"/>
    </source>
</evidence>
<dbReference type="AlphaFoldDB" id="K0WVG9"/>
<organism evidence="10 11">
    <name type="scientific">Barnesiella intestinihominis YIT 11860</name>
    <dbReference type="NCBI Taxonomy" id="742726"/>
    <lineage>
        <taxon>Bacteria</taxon>
        <taxon>Pseudomonadati</taxon>
        <taxon>Bacteroidota</taxon>
        <taxon>Bacteroidia</taxon>
        <taxon>Bacteroidales</taxon>
        <taxon>Barnesiellaceae</taxon>
        <taxon>Barnesiella</taxon>
    </lineage>
</organism>
<keyword evidence="3 7" id="KW-0521">NADP</keyword>
<comment type="similarity">
    <text evidence="2 8">Belongs to the short-chain dehydrogenases/reductases (SDR) family.</text>
</comment>
<dbReference type="PRINTS" id="PR00081">
    <property type="entry name" value="GDHRDH"/>
</dbReference>
<feature type="domain" description="Ketoreductase" evidence="9">
    <location>
        <begin position="18"/>
        <end position="198"/>
    </location>
</feature>
<feature type="active site" description="Proton acceptor" evidence="6">
    <location>
        <position position="167"/>
    </location>
</feature>
<dbReference type="EMBL" id="ADLE01000014">
    <property type="protein sequence ID" value="EJZ63257.1"/>
    <property type="molecule type" value="Genomic_DNA"/>
</dbReference>
<feature type="binding site" evidence="7">
    <location>
        <begin position="167"/>
        <end position="171"/>
    </location>
    <ligand>
        <name>NADP(+)</name>
        <dbReference type="ChEBI" id="CHEBI:58349"/>
    </ligand>
</feature>
<gene>
    <name evidence="10" type="ORF">HMPREF9448_01905</name>
</gene>
<keyword evidence="8" id="KW-0276">Fatty acid metabolism</keyword>
<dbReference type="GO" id="GO:0030497">
    <property type="term" value="P:fatty acid elongation"/>
    <property type="evidence" value="ECO:0007669"/>
    <property type="project" value="TreeGrafter"/>
</dbReference>
<dbReference type="PRINTS" id="PR00080">
    <property type="entry name" value="SDRFAMILY"/>
</dbReference>
<comment type="catalytic activity">
    <reaction evidence="5 8">
        <text>a (3R)-hydroxyacyl-[ACP] + NADP(+) = a 3-oxoacyl-[ACP] + NADPH + H(+)</text>
        <dbReference type="Rhea" id="RHEA:17397"/>
        <dbReference type="Rhea" id="RHEA-COMP:9916"/>
        <dbReference type="Rhea" id="RHEA-COMP:9945"/>
        <dbReference type="ChEBI" id="CHEBI:15378"/>
        <dbReference type="ChEBI" id="CHEBI:57783"/>
        <dbReference type="ChEBI" id="CHEBI:58349"/>
        <dbReference type="ChEBI" id="CHEBI:78776"/>
        <dbReference type="ChEBI" id="CHEBI:78827"/>
        <dbReference type="EC" id="1.1.1.100"/>
    </reaction>
</comment>
<reference evidence="10 11" key="1">
    <citation type="submission" date="2012-08" db="EMBL/GenBank/DDBJ databases">
        <title>The Genome Sequence of Barnesiella intestinihominis YIT 11860.</title>
        <authorList>
            <consortium name="The Broad Institute Genome Sequencing Platform"/>
            <person name="Earl A."/>
            <person name="Ward D."/>
            <person name="Feldgarden M."/>
            <person name="Gevers D."/>
            <person name="Morotomi M."/>
            <person name="Walker B."/>
            <person name="Young S.K."/>
            <person name="Zeng Q."/>
            <person name="Gargeya S."/>
            <person name="Fitzgerald M."/>
            <person name="Haas B."/>
            <person name="Abouelleil A."/>
            <person name="Alvarado L."/>
            <person name="Arachchi H.M."/>
            <person name="Berlin A.M."/>
            <person name="Chapman S.B."/>
            <person name="Goldberg J."/>
            <person name="Griggs A."/>
            <person name="Gujja S."/>
            <person name="Hansen M."/>
            <person name="Howarth C."/>
            <person name="Imamovic A."/>
            <person name="Larimer J."/>
            <person name="McCowen C."/>
            <person name="Montmayeur A."/>
            <person name="Murphy C."/>
            <person name="Neiman D."/>
            <person name="Pearson M."/>
            <person name="Priest M."/>
            <person name="Roberts A."/>
            <person name="Saif S."/>
            <person name="Shea T."/>
            <person name="Sisk P."/>
            <person name="Sykes S."/>
            <person name="Wortman J."/>
            <person name="Nusbaum C."/>
            <person name="Birren B."/>
        </authorList>
    </citation>
    <scope>NUCLEOTIDE SEQUENCE [LARGE SCALE GENOMIC DNA]</scope>
    <source>
        <strain evidence="10 11">YIT 11860</strain>
    </source>
</reference>
<keyword evidence="11" id="KW-1185">Reference proteome</keyword>
<evidence type="ECO:0000256" key="3">
    <source>
        <dbReference type="ARBA" id="ARBA00022857"/>
    </source>
</evidence>
<dbReference type="InterPro" id="IPR057326">
    <property type="entry name" value="KR_dom"/>
</dbReference>
<dbReference type="SUPFAM" id="SSF51735">
    <property type="entry name" value="NAD(P)-binding Rossmann-fold domains"/>
    <property type="match status" value="1"/>
</dbReference>
<evidence type="ECO:0000313" key="10">
    <source>
        <dbReference type="EMBL" id="EJZ63257.1"/>
    </source>
</evidence>
<comment type="subunit">
    <text evidence="8">Homotetramer.</text>
</comment>
<evidence type="ECO:0000256" key="2">
    <source>
        <dbReference type="ARBA" id="ARBA00006484"/>
    </source>
</evidence>
<evidence type="ECO:0000313" key="11">
    <source>
        <dbReference type="Proteomes" id="UP000006044"/>
    </source>
</evidence>
<dbReference type="InterPro" id="IPR020904">
    <property type="entry name" value="Sc_DH/Rdtase_CS"/>
</dbReference>
<dbReference type="HOGENOM" id="CLU_010194_1_3_10"/>
<feature type="binding site" evidence="7">
    <location>
        <position position="200"/>
    </location>
    <ligand>
        <name>NADP(+)</name>
        <dbReference type="ChEBI" id="CHEBI:58349"/>
    </ligand>
</feature>
<evidence type="ECO:0000256" key="6">
    <source>
        <dbReference type="PIRSR" id="PIRSR611284-1"/>
    </source>
</evidence>
<dbReference type="GO" id="GO:0051287">
    <property type="term" value="F:NAD binding"/>
    <property type="evidence" value="ECO:0007669"/>
    <property type="project" value="UniProtKB-UniRule"/>
</dbReference>
<comment type="caution">
    <text evidence="10">The sequence shown here is derived from an EMBL/GenBank/DDBJ whole genome shotgun (WGS) entry which is preliminary data.</text>
</comment>
<evidence type="ECO:0000256" key="7">
    <source>
        <dbReference type="PIRSR" id="PIRSR611284-2"/>
    </source>
</evidence>
<dbReference type="eggNOG" id="COG1028">
    <property type="taxonomic scope" value="Bacteria"/>
</dbReference>
<proteinExistence type="inferred from homology"/>
<feature type="binding site" evidence="7">
    <location>
        <position position="102"/>
    </location>
    <ligand>
        <name>NADP(+)</name>
        <dbReference type="ChEBI" id="CHEBI:58349"/>
    </ligand>
</feature>
<keyword evidence="8" id="KW-0444">Lipid biosynthesis</keyword>
<keyword evidence="8" id="KW-0443">Lipid metabolism</keyword>
<sequence length="259" mass="27455">MSCPCIMKKRVMKLLEGKVAVITGAARGIGKAIALKFASEGADIAFTDLVIDENGKATEKEIAAFGVRAKGYASNAANFEEAHKVVEEIVKDFGRIDVLVNNAGITRDGLMMRMTEQQWDMVLTVNLKSAFNFIHAVTPIMMKQKCGSIINMASVVGVSGNAGQCNYSASKAGMIGLAKSIAKELGSRGVRANAIAPGFIITDMTAALSDEVKAEWAKQIPLRRGGTPEDVANVATFLASDLSSYVTGQVIHCCGGMNM</sequence>
<dbReference type="PANTHER" id="PTHR42760">
    <property type="entry name" value="SHORT-CHAIN DEHYDROGENASES/REDUCTASES FAMILY MEMBER"/>
    <property type="match status" value="1"/>
</dbReference>
<protein>
    <recommendedName>
        <fullName evidence="8">3-oxoacyl-[acyl-carrier-protein] reductase</fullName>
        <ecNumber evidence="8">1.1.1.100</ecNumber>
    </recommendedName>
</protein>
<dbReference type="NCBIfam" id="NF004198">
    <property type="entry name" value="PRK05653.1-3"/>
    <property type="match status" value="1"/>
</dbReference>
<accession>K0WVG9</accession>
<dbReference type="EC" id="1.1.1.100" evidence="8"/>
<dbReference type="PANTHER" id="PTHR42760:SF40">
    <property type="entry name" value="3-OXOACYL-[ACYL-CARRIER-PROTEIN] REDUCTASE, CHLOROPLASTIC"/>
    <property type="match status" value="1"/>
</dbReference>
<dbReference type="InterPro" id="IPR036291">
    <property type="entry name" value="NAD(P)-bd_dom_sf"/>
</dbReference>
<dbReference type="Proteomes" id="UP000006044">
    <property type="component" value="Unassembled WGS sequence"/>
</dbReference>
<dbReference type="NCBIfam" id="NF009466">
    <property type="entry name" value="PRK12826.1-2"/>
    <property type="match status" value="1"/>
</dbReference>